<reference evidence="1 2" key="1">
    <citation type="submission" date="2024-08" db="EMBL/GenBank/DDBJ databases">
        <authorList>
            <person name="Cucini C."/>
            <person name="Frati F."/>
        </authorList>
    </citation>
    <scope>NUCLEOTIDE SEQUENCE [LARGE SCALE GENOMIC DNA]</scope>
</reference>
<gene>
    <name evidence="1" type="ORF">ODALV1_LOCUS24377</name>
</gene>
<proteinExistence type="predicted"/>
<dbReference type="Proteomes" id="UP001642540">
    <property type="component" value="Unassembled WGS sequence"/>
</dbReference>
<comment type="caution">
    <text evidence="1">The sequence shown here is derived from an EMBL/GenBank/DDBJ whole genome shotgun (WGS) entry which is preliminary data.</text>
</comment>
<evidence type="ECO:0000313" key="1">
    <source>
        <dbReference type="EMBL" id="CAL8131892.1"/>
    </source>
</evidence>
<sequence>MRNYRISNHVRVNYDRSSVSSYEKYEPPLGSANHIRKRLTNELKLTGPWPTSLQLVGHGPVWLIEERARADQPVTIVGMQGGRLGGGPELFQVFRYQKFKNQS</sequence>
<organism evidence="1 2">
    <name type="scientific">Orchesella dallaii</name>
    <dbReference type="NCBI Taxonomy" id="48710"/>
    <lineage>
        <taxon>Eukaryota</taxon>
        <taxon>Metazoa</taxon>
        <taxon>Ecdysozoa</taxon>
        <taxon>Arthropoda</taxon>
        <taxon>Hexapoda</taxon>
        <taxon>Collembola</taxon>
        <taxon>Entomobryomorpha</taxon>
        <taxon>Entomobryoidea</taxon>
        <taxon>Orchesellidae</taxon>
        <taxon>Orchesellinae</taxon>
        <taxon>Orchesella</taxon>
    </lineage>
</organism>
<keyword evidence="2" id="KW-1185">Reference proteome</keyword>
<accession>A0ABP1RNW6</accession>
<evidence type="ECO:0000313" key="2">
    <source>
        <dbReference type="Proteomes" id="UP001642540"/>
    </source>
</evidence>
<protein>
    <submittedName>
        <fullName evidence="1">Uncharacterized protein</fullName>
    </submittedName>
</protein>
<name>A0ABP1RNW6_9HEXA</name>
<dbReference type="EMBL" id="CAXLJM020000090">
    <property type="protein sequence ID" value="CAL8131892.1"/>
    <property type="molecule type" value="Genomic_DNA"/>
</dbReference>